<keyword evidence="4" id="KW-1185">Reference proteome</keyword>
<dbReference type="Proteomes" id="UP000324897">
    <property type="component" value="Unassembled WGS sequence"/>
</dbReference>
<feature type="region of interest" description="Disordered" evidence="1">
    <location>
        <begin position="51"/>
        <end position="80"/>
    </location>
</feature>
<proteinExistence type="predicted"/>
<feature type="compositionally biased region" description="Pro residues" evidence="1">
    <location>
        <begin position="51"/>
        <end position="64"/>
    </location>
</feature>
<accession>A0A5J9TS39</accession>
<dbReference type="PANTHER" id="PTHR33065">
    <property type="entry name" value="OS07G0486400 PROTEIN"/>
    <property type="match status" value="1"/>
</dbReference>
<evidence type="ECO:0000259" key="2">
    <source>
        <dbReference type="Pfam" id="PF20241"/>
    </source>
</evidence>
<gene>
    <name evidence="3" type="ORF">EJB05_37586</name>
</gene>
<protein>
    <recommendedName>
        <fullName evidence="2">DUF6598 domain-containing protein</fullName>
    </recommendedName>
</protein>
<reference evidence="3 4" key="1">
    <citation type="journal article" date="2019" name="Sci. Rep.">
        <title>A high-quality genome of Eragrostis curvula grass provides insights into Poaceae evolution and supports new strategies to enhance forage quality.</title>
        <authorList>
            <person name="Carballo J."/>
            <person name="Santos B.A.C.M."/>
            <person name="Zappacosta D."/>
            <person name="Garbus I."/>
            <person name="Selva J.P."/>
            <person name="Gallo C.A."/>
            <person name="Diaz A."/>
            <person name="Albertini E."/>
            <person name="Caccamo M."/>
            <person name="Echenique V."/>
        </authorList>
    </citation>
    <scope>NUCLEOTIDE SEQUENCE [LARGE SCALE GENOMIC DNA]</scope>
    <source>
        <strain evidence="4">cv. Victoria</strain>
        <tissue evidence="3">Leaf</tissue>
    </source>
</reference>
<evidence type="ECO:0000313" key="4">
    <source>
        <dbReference type="Proteomes" id="UP000324897"/>
    </source>
</evidence>
<dbReference type="PANTHER" id="PTHR33065:SF177">
    <property type="entry name" value="OS08G0141000 PROTEIN"/>
    <property type="match status" value="1"/>
</dbReference>
<comment type="caution">
    <text evidence="3">The sequence shown here is derived from an EMBL/GenBank/DDBJ whole genome shotgun (WGS) entry which is preliminary data.</text>
</comment>
<dbReference type="InterPro" id="IPR046533">
    <property type="entry name" value="DUF6598"/>
</dbReference>
<feature type="non-terminal residue" evidence="3">
    <location>
        <position position="1"/>
    </location>
</feature>
<feature type="domain" description="DUF6598" evidence="2">
    <location>
        <begin position="124"/>
        <end position="203"/>
    </location>
</feature>
<dbReference type="AlphaFoldDB" id="A0A5J9TS39"/>
<dbReference type="EMBL" id="RWGY01000031">
    <property type="protein sequence ID" value="TVU14139.1"/>
    <property type="molecule type" value="Genomic_DNA"/>
</dbReference>
<organism evidence="3 4">
    <name type="scientific">Eragrostis curvula</name>
    <name type="common">weeping love grass</name>
    <dbReference type="NCBI Taxonomy" id="38414"/>
    <lineage>
        <taxon>Eukaryota</taxon>
        <taxon>Viridiplantae</taxon>
        <taxon>Streptophyta</taxon>
        <taxon>Embryophyta</taxon>
        <taxon>Tracheophyta</taxon>
        <taxon>Spermatophyta</taxon>
        <taxon>Magnoliopsida</taxon>
        <taxon>Liliopsida</taxon>
        <taxon>Poales</taxon>
        <taxon>Poaceae</taxon>
        <taxon>PACMAD clade</taxon>
        <taxon>Chloridoideae</taxon>
        <taxon>Eragrostideae</taxon>
        <taxon>Eragrostidinae</taxon>
        <taxon>Eragrostis</taxon>
    </lineage>
</organism>
<sequence length="259" mass="28017">MAFAGACLNTRTSKAESSPLQCVAWSTLAAGPQRELPHSLLAACRPSLPARPPLPAPPARPPPDAACRPGAQPPPAPNAVPVQIRREETALHARRRPCGLLHARLRPRVRLPPPQLAPARGHLRLLVPSMEATIIIKVSSGSWPKGFGGQLIAFTDSLNKEILLFDSRDKEVPLAGDHVHLFRHVVSVEITGKLRVSISVSDGILMQVALVFSLFFLSVSSPNDLSSYYFVRPSTLLLSLNFAVNFEEATTSMKVISVI</sequence>
<evidence type="ECO:0000256" key="1">
    <source>
        <dbReference type="SAM" id="MobiDB-lite"/>
    </source>
</evidence>
<dbReference type="Pfam" id="PF20241">
    <property type="entry name" value="DUF6598"/>
    <property type="match status" value="1"/>
</dbReference>
<name>A0A5J9TS39_9POAL</name>
<dbReference type="Gramene" id="TVU14139">
    <property type="protein sequence ID" value="TVU14139"/>
    <property type="gene ID" value="EJB05_37586"/>
</dbReference>
<evidence type="ECO:0000313" key="3">
    <source>
        <dbReference type="EMBL" id="TVU14139.1"/>
    </source>
</evidence>